<evidence type="ECO:0000313" key="3">
    <source>
        <dbReference type="Proteomes" id="UP000294847"/>
    </source>
</evidence>
<gene>
    <name evidence="2" type="ORF">PoMZ_13428</name>
</gene>
<feature type="compositionally biased region" description="Polar residues" evidence="1">
    <location>
        <begin position="1"/>
        <end position="17"/>
    </location>
</feature>
<evidence type="ECO:0000313" key="2">
    <source>
        <dbReference type="EMBL" id="QBZ66451.1"/>
    </source>
</evidence>
<organism evidence="2 3">
    <name type="scientific">Pyricularia oryzae</name>
    <name type="common">Rice blast fungus</name>
    <name type="synonym">Magnaporthe oryzae</name>
    <dbReference type="NCBI Taxonomy" id="318829"/>
    <lineage>
        <taxon>Eukaryota</taxon>
        <taxon>Fungi</taxon>
        <taxon>Dikarya</taxon>
        <taxon>Ascomycota</taxon>
        <taxon>Pezizomycotina</taxon>
        <taxon>Sordariomycetes</taxon>
        <taxon>Sordariomycetidae</taxon>
        <taxon>Magnaporthales</taxon>
        <taxon>Pyriculariaceae</taxon>
        <taxon>Pyricularia</taxon>
    </lineage>
</organism>
<reference evidence="2 3" key="1">
    <citation type="journal article" date="2019" name="Mol. Biol. Evol.">
        <title>Blast fungal genomes show frequent chromosomal changes, gene gains and losses, and effector gene turnover.</title>
        <authorList>
            <person name="Gomez Luciano L.B."/>
            <person name="Jason Tsai I."/>
            <person name="Chuma I."/>
            <person name="Tosa Y."/>
            <person name="Chen Y.H."/>
            <person name="Li J.Y."/>
            <person name="Li M.Y."/>
            <person name="Jade Lu M.Y."/>
            <person name="Nakayashiki H."/>
            <person name="Li W.H."/>
        </authorList>
    </citation>
    <scope>NUCLEOTIDE SEQUENCE [LARGE SCALE GENOMIC DNA]</scope>
    <source>
        <strain evidence="2">MZ5-1-6</strain>
    </source>
</reference>
<feature type="region of interest" description="Disordered" evidence="1">
    <location>
        <begin position="1"/>
        <end position="37"/>
    </location>
</feature>
<sequence>MLKSINDSNSYLGSVSLRNGHKNSEKRRNERHRISNRTGVMATERSFQLVAEVLCIILNWFSTHITKMKL</sequence>
<protein>
    <submittedName>
        <fullName evidence="2">Uncharacterized protein</fullName>
    </submittedName>
</protein>
<dbReference type="Proteomes" id="UP000294847">
    <property type="component" value="Chromosome 7"/>
</dbReference>
<dbReference type="AlphaFoldDB" id="A0A4P7NVA3"/>
<evidence type="ECO:0000256" key="1">
    <source>
        <dbReference type="SAM" id="MobiDB-lite"/>
    </source>
</evidence>
<accession>A0A4P7NVA3</accession>
<dbReference type="EMBL" id="CP034210">
    <property type="protein sequence ID" value="QBZ66451.1"/>
    <property type="molecule type" value="Genomic_DNA"/>
</dbReference>
<name>A0A4P7NVA3_PYROR</name>
<proteinExistence type="predicted"/>